<gene>
    <name evidence="2" type="ORF">HGRIS_014653</name>
</gene>
<comment type="caution">
    <text evidence="2">The sequence shown here is derived from an EMBL/GenBank/DDBJ whole genome shotgun (WGS) entry which is preliminary data.</text>
</comment>
<dbReference type="Proteomes" id="UP001556367">
    <property type="component" value="Unassembled WGS sequence"/>
</dbReference>
<evidence type="ECO:0008006" key="4">
    <source>
        <dbReference type="Google" id="ProtNLM"/>
    </source>
</evidence>
<reference evidence="3" key="1">
    <citation type="submission" date="2024-06" db="EMBL/GenBank/DDBJ databases">
        <title>Multi-omics analyses provide insights into the biosynthesis of the anticancer antibiotic pleurotin in Hohenbuehelia grisea.</title>
        <authorList>
            <person name="Weaver J.A."/>
            <person name="Alberti F."/>
        </authorList>
    </citation>
    <scope>NUCLEOTIDE SEQUENCE [LARGE SCALE GENOMIC DNA]</scope>
    <source>
        <strain evidence="3">T-177</strain>
    </source>
</reference>
<name>A0ABR3JU40_9AGAR</name>
<feature type="compositionally biased region" description="Polar residues" evidence="1">
    <location>
        <begin position="46"/>
        <end position="55"/>
    </location>
</feature>
<dbReference type="EMBL" id="JASNQZ010000003">
    <property type="protein sequence ID" value="KAL0959405.1"/>
    <property type="molecule type" value="Genomic_DNA"/>
</dbReference>
<feature type="compositionally biased region" description="Basic and acidic residues" evidence="1">
    <location>
        <begin position="1"/>
        <end position="21"/>
    </location>
</feature>
<sequence>MGNDNEQKNEQKNENKDENKNEQNNNNNNNNNNNDNNNNQQQQQNTSNPNTNQGALDNIIDKGVQYAAKQAGYNIVRARGPSWNADVDLEDLILKDESTADKIGDGISDGLKKFGGDKFGL</sequence>
<evidence type="ECO:0000313" key="3">
    <source>
        <dbReference type="Proteomes" id="UP001556367"/>
    </source>
</evidence>
<accession>A0ABR3JU40</accession>
<feature type="region of interest" description="Disordered" evidence="1">
    <location>
        <begin position="1"/>
        <end position="58"/>
    </location>
</feature>
<keyword evidence="3" id="KW-1185">Reference proteome</keyword>
<proteinExistence type="predicted"/>
<organism evidence="2 3">
    <name type="scientific">Hohenbuehelia grisea</name>
    <dbReference type="NCBI Taxonomy" id="104357"/>
    <lineage>
        <taxon>Eukaryota</taxon>
        <taxon>Fungi</taxon>
        <taxon>Dikarya</taxon>
        <taxon>Basidiomycota</taxon>
        <taxon>Agaricomycotina</taxon>
        <taxon>Agaricomycetes</taxon>
        <taxon>Agaricomycetidae</taxon>
        <taxon>Agaricales</taxon>
        <taxon>Pleurotineae</taxon>
        <taxon>Pleurotaceae</taxon>
        <taxon>Hohenbuehelia</taxon>
    </lineage>
</organism>
<feature type="compositionally biased region" description="Low complexity" evidence="1">
    <location>
        <begin position="22"/>
        <end position="45"/>
    </location>
</feature>
<evidence type="ECO:0000313" key="2">
    <source>
        <dbReference type="EMBL" id="KAL0959405.1"/>
    </source>
</evidence>
<evidence type="ECO:0000256" key="1">
    <source>
        <dbReference type="SAM" id="MobiDB-lite"/>
    </source>
</evidence>
<protein>
    <recommendedName>
        <fullName evidence="4">Late embryogenesis abundant protein</fullName>
    </recommendedName>
</protein>